<gene>
    <name evidence="2" type="ORF">IHBHHGIJ_01380</name>
    <name evidence="3" type="ORF">KFEGEMFD_03120</name>
    <name evidence="4" type="ORF">KFEGEMFD_03679</name>
</gene>
<evidence type="ECO:0000256" key="1">
    <source>
        <dbReference type="SAM" id="Phobius"/>
    </source>
</evidence>
<keyword evidence="5" id="KW-1185">Reference proteome</keyword>
<evidence type="ECO:0000313" key="3">
    <source>
        <dbReference type="EMBL" id="CAA0115356.1"/>
    </source>
</evidence>
<dbReference type="EMBL" id="CACSIM010000005">
    <property type="protein sequence ID" value="CAA0115356.1"/>
    <property type="molecule type" value="Genomic_DNA"/>
</dbReference>
<protein>
    <recommendedName>
        <fullName evidence="7">DUF2834 domain-containing protein</fullName>
    </recommendedName>
</protein>
<evidence type="ECO:0000313" key="6">
    <source>
        <dbReference type="Proteomes" id="UP000439591"/>
    </source>
</evidence>
<keyword evidence="1" id="KW-0472">Membrane</keyword>
<feature type="transmembrane region" description="Helical" evidence="1">
    <location>
        <begin position="6"/>
        <end position="26"/>
    </location>
</feature>
<dbReference type="RefSeq" id="WP_159267980.1">
    <property type="nucleotide sequence ID" value="NZ_CACSIK010000001.1"/>
</dbReference>
<keyword evidence="1" id="KW-0812">Transmembrane</keyword>
<dbReference type="Proteomes" id="UP000435877">
    <property type="component" value="Unassembled WGS sequence"/>
</dbReference>
<accession>A0A5S9NBU7</accession>
<evidence type="ECO:0008006" key="7">
    <source>
        <dbReference type="Google" id="ProtNLM"/>
    </source>
</evidence>
<reference evidence="5 6" key="1">
    <citation type="submission" date="2019-11" db="EMBL/GenBank/DDBJ databases">
        <authorList>
            <person name="Holert J."/>
        </authorList>
    </citation>
    <scope>NUCLEOTIDE SEQUENCE [LARGE SCALE GENOMIC DNA]</scope>
    <source>
        <strain evidence="3">BC3_2A</strain>
        <strain evidence="2">SB11_1A</strain>
    </source>
</reference>
<feature type="transmembrane region" description="Helical" evidence="1">
    <location>
        <begin position="70"/>
        <end position="93"/>
    </location>
</feature>
<proteinExistence type="predicted"/>
<dbReference type="AlphaFoldDB" id="A0A5S9NBU7"/>
<dbReference type="Proteomes" id="UP000439591">
    <property type="component" value="Unassembled WGS sequence"/>
</dbReference>
<dbReference type="EMBL" id="CACSIM010000007">
    <property type="protein sequence ID" value="CAA0120176.1"/>
    <property type="molecule type" value="Genomic_DNA"/>
</dbReference>
<evidence type="ECO:0000313" key="5">
    <source>
        <dbReference type="Proteomes" id="UP000435877"/>
    </source>
</evidence>
<keyword evidence="1" id="KW-1133">Transmembrane helix</keyword>
<dbReference type="OrthoDB" id="279522at2"/>
<evidence type="ECO:0000313" key="2">
    <source>
        <dbReference type="EMBL" id="CAA0087713.1"/>
    </source>
</evidence>
<dbReference type="EMBL" id="CACSIK010000001">
    <property type="protein sequence ID" value="CAA0087713.1"/>
    <property type="molecule type" value="Genomic_DNA"/>
</dbReference>
<organism evidence="2 5">
    <name type="scientific">Zhongshania aliphaticivorans</name>
    <dbReference type="NCBI Taxonomy" id="1470434"/>
    <lineage>
        <taxon>Bacteria</taxon>
        <taxon>Pseudomonadati</taxon>
        <taxon>Pseudomonadota</taxon>
        <taxon>Gammaproteobacteria</taxon>
        <taxon>Cellvibrionales</taxon>
        <taxon>Spongiibacteraceae</taxon>
        <taxon>Zhongshania</taxon>
    </lineage>
</organism>
<feature type="transmembrane region" description="Helical" evidence="1">
    <location>
        <begin position="47"/>
        <end position="64"/>
    </location>
</feature>
<sequence>MNVLRVSLFVSTIGIYAITIVASLSQGINWPALAISDIMELGWRSQFDIDFLIHLFLLAAWVVWREGADGKAYVFGFLSVVMGGMFTFPYVLYASYKAKGKVGDLLLGIHR</sequence>
<evidence type="ECO:0000313" key="4">
    <source>
        <dbReference type="EMBL" id="CAA0120176.1"/>
    </source>
</evidence>
<name>A0A5S9NBU7_9GAMM</name>